<gene>
    <name evidence="10" type="ORF">ZOSMA_75G00810</name>
</gene>
<keyword evidence="11" id="KW-1185">Reference proteome</keyword>
<keyword evidence="5 7" id="KW-0804">Transcription</keyword>
<dbReference type="Pfam" id="PF04983">
    <property type="entry name" value="RNA_pol_Rpb1_3"/>
    <property type="match status" value="1"/>
</dbReference>
<evidence type="ECO:0000313" key="11">
    <source>
        <dbReference type="Proteomes" id="UP000036987"/>
    </source>
</evidence>
<comment type="similarity">
    <text evidence="7">Belongs to the RNA polymerase beta' chain family.</text>
</comment>
<keyword evidence="1 7" id="KW-0240">DNA-directed RNA polymerase</keyword>
<keyword evidence="2 7" id="KW-0808">Transferase</keyword>
<evidence type="ECO:0000256" key="3">
    <source>
        <dbReference type="ARBA" id="ARBA00022695"/>
    </source>
</evidence>
<dbReference type="EMBL" id="LFYR01001913">
    <property type="protein sequence ID" value="KMZ58649.1"/>
    <property type="molecule type" value="Genomic_DNA"/>
</dbReference>
<protein>
    <recommendedName>
        <fullName evidence="7">DNA-directed RNA polymerase subunit</fullName>
        <ecNumber evidence="7">2.7.7.6</ecNumber>
    </recommendedName>
</protein>
<dbReference type="Pfam" id="PF04998">
    <property type="entry name" value="RNA_pol_Rpb1_5"/>
    <property type="match status" value="1"/>
</dbReference>
<feature type="domain" description="RNA polymerase N-terminal" evidence="9">
    <location>
        <begin position="210"/>
        <end position="509"/>
    </location>
</feature>
<feature type="compositionally biased region" description="Low complexity" evidence="8">
    <location>
        <begin position="1394"/>
        <end position="1408"/>
    </location>
</feature>
<dbReference type="GO" id="GO:0006351">
    <property type="term" value="P:DNA-templated transcription"/>
    <property type="evidence" value="ECO:0000318"/>
    <property type="project" value="GO_Central"/>
</dbReference>
<feature type="compositionally biased region" description="Polar residues" evidence="8">
    <location>
        <begin position="1731"/>
        <end position="1744"/>
    </location>
</feature>
<dbReference type="InterPro" id="IPR000722">
    <property type="entry name" value="RNA_pol_asu"/>
</dbReference>
<feature type="compositionally biased region" description="Polar residues" evidence="8">
    <location>
        <begin position="1471"/>
        <end position="1485"/>
    </location>
</feature>
<sequence length="2065" mass="228679">MMDNDLVCPIILDGSIRSVKFGIATPNEIRTFSVNDFSITHASQLMNPFLGLPLESGNCESCGTLEVGKCEGHFGFIDLPTPVYHPFHVSHLKTMLNLVCLKCLRVKKSNIKLDLGTKSTKSASCPYCRGLPPISVDEVTKDGATSLELKVSTQTMIREGFWKFLDKYGFHYYDDSYCRPLLPSEVLEMLKRIPEDTRRKLTAKGHIPQYGYILQSIPVPPNCLHVPDISDGKSSMCNDISIPMLKKVLNKVDLIKKSRSGPPNFESHMIESNDLQVSIAQYMRLRGTKKAPFDNSRKMHPSSEANNSSGKQWLEKMRSLFISKGSGYSSRSIITGDSYKGINEIGIPSEIANKITFEERVTALNLKRLQELVDNRQCLRYGDGLSTYSTEEGSKGYTYLRVGQVVNRKIMDGDIVFINRPPTTHKHALQAFSVYVHNDHTVKINPLICAPFNADFDGDCVHIFYPQSLTARAEVMELFSVEQQLCSSHSGKMNLKLVNDSLLALKMMSKASFLRKETAQQLGMSISSLLPQPALVKANSVPFWTVLQILQNSLPDLLSCSGERHLIKNGEILRADLSRGSLQAIFSDVATSIMVSNGPKDTLKFVNLLQQILMEFLFLEGFSFSLEDFYVSEDILDELKYNVQKISCTIHQLRSSFNDLIYSQVENNLKDYGLPIAKFILGFSSLGDLIDSKSDSAILKLVQQLGFVGWQLSLSGKLYSRSLVDDIYSHYVEKYSMEGDEHPSQAYGLIKNSFFDGLNPYEELIHSISAREVTVRSTRGLAEPGTLFKNLMAILRDVAICYDGTVRNICSNSVIQFEYEVDRPESSILAPPGEPVGVLAATSVSDPAYKAVLDPRQTTNSSWELMKEVLLLKTSFSKDAKSRRVILYLKDSMRREKFYKEKAACIVKSFLRSVTLKECVLDFSIIYQNKTMENDCPETVPGLVGHIHLDETRLSGLNLSSLEILQKCEDAIINHRKKKGHFKEILKRVALSSSENCSHPCIQFSFQLDSSNSDCDMQKDILIMANSIYPFLMITIIKGDPRIHSATITWVDPNSTHWVKSSCKKLNGEVAIDLIIENSVVKKNGDAWRIAMDSCIPVIKFIDTTRSIPYGIPQIQDLLGISCAFDQSVQRLSTAIKTVSKGVLKEHLMLVANSMTCTGNAIGFYTSGYKALFRSLNIQVPFTEATLVTPLKCFERAAEKCHIDSLSSIVGSSLWGKNIAIGTGTCFQILWKQKDVQSEANIGNDVYDFLHMVRATTGEMESDTCLGVDMDNLVEENGDLSPDHDLGFVKPTFDDSDICLNHENPQNEMQDKWDMDSSNWNTESQGWGVSKMADATSSKNAAWDENNSLGGDVGGSDSSNWNKQAQSEPPESQGWGVSKMADTTFSKTAAWGENNSLDGDVGGSDSSNWNKQALSEPPESQEWGMSKMGDANFSKTAAWVDKNKFGGVAGGSDSSKWKKQSKSEPPESQGWEVSNMNGATSSKTATWGEKNFLSGSVGGSYSSNWNKNSQSQPSESQGWGVSNKGDVASSKTVVWGEKNSLGGGSDSSNWNKNSQSQPSESQGWGVSNKGDATSSKTVAWGEKNSLGGGSDNRNWNKHSQSEPSESQRRGLSNKGDATSKIATWGEKNLHGEGSDGRNWNKHSQSELPESQRWGLSNKRDATSPKITTWGEKNSLGEGPDSSNWNKQSQSQPPESQGWVVSKMGNETSSKTASWGEKNSLGGGVGDSDSSNWNKHSQSEPSESQGWGVPKMSIATSSKTAAWGEKNSQSQPPESQEWGVSKMGNETSSKTASWGEKNLLGGSVRDSDSSNWNKHSQSEPSESQGWGVPKMGIVTSSKTAAWGENNSQSQPSESQEWGMSKTGGENSFGECVGVSDTPNKWDAVNRKKQPEYQAWGPSNNGERKNKKFLTDQPKNWNLRVNVTTTGRRLDNFTSEEEKILSDVEPIVESVKKIFRSSSDGLALSEDDQKFIVDKVLHYHPDIASKVSGEIDYVMVDKHTQFINSRCFFVVSTDGSKSDFSYTKCVKNFISQNYDNAENFNDKYFPKPRRTEQLPPPPDVISEEQNE</sequence>
<comment type="catalytic activity">
    <reaction evidence="6 7">
        <text>RNA(n) + a ribonucleoside 5'-triphosphate = RNA(n+1) + diphosphate</text>
        <dbReference type="Rhea" id="RHEA:21248"/>
        <dbReference type="Rhea" id="RHEA-COMP:14527"/>
        <dbReference type="Rhea" id="RHEA-COMP:17342"/>
        <dbReference type="ChEBI" id="CHEBI:33019"/>
        <dbReference type="ChEBI" id="CHEBI:61557"/>
        <dbReference type="ChEBI" id="CHEBI:140395"/>
        <dbReference type="EC" id="2.7.7.6"/>
    </reaction>
</comment>
<comment type="function">
    <text evidence="7">DNA-dependent RNA polymerase catalyzes the transcription of DNA into RNA using the four ribonucleoside triphosphates as substrates.</text>
</comment>
<feature type="region of interest" description="Disordered" evidence="8">
    <location>
        <begin position="1841"/>
        <end position="1883"/>
    </location>
</feature>
<evidence type="ECO:0000256" key="8">
    <source>
        <dbReference type="SAM" id="MobiDB-lite"/>
    </source>
</evidence>
<evidence type="ECO:0000256" key="1">
    <source>
        <dbReference type="ARBA" id="ARBA00022478"/>
    </source>
</evidence>
<dbReference type="GO" id="GO:0000418">
    <property type="term" value="C:RNA polymerase IV complex"/>
    <property type="evidence" value="ECO:0000318"/>
    <property type="project" value="GO_Central"/>
</dbReference>
<feature type="region of interest" description="Disordered" evidence="8">
    <location>
        <begin position="1306"/>
        <end position="1377"/>
    </location>
</feature>
<feature type="compositionally biased region" description="Polar residues" evidence="8">
    <location>
        <begin position="1591"/>
        <end position="1604"/>
    </location>
</feature>
<keyword evidence="4" id="KW-0862">Zinc</keyword>
<dbReference type="SUPFAM" id="SSF64484">
    <property type="entry name" value="beta and beta-prime subunits of DNA dependent RNA-polymerase"/>
    <property type="match status" value="1"/>
</dbReference>
<accession>A0A0K9NPG0</accession>
<dbReference type="Gene3D" id="2.40.40.20">
    <property type="match status" value="1"/>
</dbReference>
<feature type="region of interest" description="Disordered" evidence="8">
    <location>
        <begin position="2040"/>
        <end position="2065"/>
    </location>
</feature>
<organism evidence="10 11">
    <name type="scientific">Zostera marina</name>
    <name type="common">Eelgrass</name>
    <dbReference type="NCBI Taxonomy" id="29655"/>
    <lineage>
        <taxon>Eukaryota</taxon>
        <taxon>Viridiplantae</taxon>
        <taxon>Streptophyta</taxon>
        <taxon>Embryophyta</taxon>
        <taxon>Tracheophyta</taxon>
        <taxon>Spermatophyta</taxon>
        <taxon>Magnoliopsida</taxon>
        <taxon>Liliopsida</taxon>
        <taxon>Zosteraceae</taxon>
        <taxon>Zostera</taxon>
    </lineage>
</organism>
<name>A0A0K9NPG0_ZOSMR</name>
<feature type="compositionally biased region" description="Polar residues" evidence="8">
    <location>
        <begin position="1316"/>
        <end position="1327"/>
    </location>
</feature>
<dbReference type="InterPro" id="IPR045867">
    <property type="entry name" value="DNA-dir_RpoC_beta_prime"/>
</dbReference>
<feature type="compositionally biased region" description="Polar residues" evidence="8">
    <location>
        <begin position="1499"/>
        <end position="1520"/>
    </location>
</feature>
<feature type="compositionally biased region" description="Polar residues" evidence="8">
    <location>
        <begin position="1680"/>
        <end position="1694"/>
    </location>
</feature>
<dbReference type="InterPro" id="IPR044893">
    <property type="entry name" value="RNA_pol_Rpb1_clamp_domain"/>
</dbReference>
<dbReference type="InterPro" id="IPR007066">
    <property type="entry name" value="RNA_pol_Rpb1_3"/>
</dbReference>
<dbReference type="InterPro" id="IPR042102">
    <property type="entry name" value="RNA_pol_Rpb1_3_sf"/>
</dbReference>
<dbReference type="Pfam" id="PF11523">
    <property type="entry name" value="DUF3223"/>
    <property type="match status" value="1"/>
</dbReference>
<feature type="compositionally biased region" description="Polar residues" evidence="8">
    <location>
        <begin position="1546"/>
        <end position="1577"/>
    </location>
</feature>
<dbReference type="OMA" id="WGSQQKS"/>
<proteinExistence type="inferred from homology"/>
<comment type="caution">
    <text evidence="10">The sequence shown here is derived from an EMBL/GenBank/DDBJ whole genome shotgun (WGS) entry which is preliminary data.</text>
</comment>
<evidence type="ECO:0000256" key="4">
    <source>
        <dbReference type="ARBA" id="ARBA00022833"/>
    </source>
</evidence>
<feature type="compositionally biased region" description="Polar residues" evidence="8">
    <location>
        <begin position="1808"/>
        <end position="1823"/>
    </location>
</feature>
<reference evidence="11" key="1">
    <citation type="journal article" date="2016" name="Nature">
        <title>The genome of the seagrass Zostera marina reveals angiosperm adaptation to the sea.</title>
        <authorList>
            <person name="Olsen J.L."/>
            <person name="Rouze P."/>
            <person name="Verhelst B."/>
            <person name="Lin Y.-C."/>
            <person name="Bayer T."/>
            <person name="Collen J."/>
            <person name="Dattolo E."/>
            <person name="De Paoli E."/>
            <person name="Dittami S."/>
            <person name="Maumus F."/>
            <person name="Michel G."/>
            <person name="Kersting A."/>
            <person name="Lauritano C."/>
            <person name="Lohaus R."/>
            <person name="Toepel M."/>
            <person name="Tonon T."/>
            <person name="Vanneste K."/>
            <person name="Amirebrahimi M."/>
            <person name="Brakel J."/>
            <person name="Bostroem C."/>
            <person name="Chovatia M."/>
            <person name="Grimwood J."/>
            <person name="Jenkins J.W."/>
            <person name="Jueterbock A."/>
            <person name="Mraz A."/>
            <person name="Stam W.T."/>
            <person name="Tice H."/>
            <person name="Bornberg-Bauer E."/>
            <person name="Green P.J."/>
            <person name="Pearson G.A."/>
            <person name="Procaccini G."/>
            <person name="Duarte C.M."/>
            <person name="Schmutz J."/>
            <person name="Reusch T.B.H."/>
            <person name="Van de Peer Y."/>
        </authorList>
    </citation>
    <scope>NUCLEOTIDE SEQUENCE [LARGE SCALE GENOMIC DNA]</scope>
    <source>
        <strain evidence="11">cv. Finnish</strain>
    </source>
</reference>
<feature type="compositionally biased region" description="Basic and acidic residues" evidence="8">
    <location>
        <begin position="2040"/>
        <end position="2050"/>
    </location>
</feature>
<evidence type="ECO:0000256" key="7">
    <source>
        <dbReference type="RuleBase" id="RU004279"/>
    </source>
</evidence>
<evidence type="ECO:0000256" key="2">
    <source>
        <dbReference type="ARBA" id="ARBA00022679"/>
    </source>
</evidence>
<dbReference type="Gene3D" id="1.10.274.100">
    <property type="entry name" value="RNA polymerase Rpb1, domain 3"/>
    <property type="match status" value="1"/>
</dbReference>
<feature type="region of interest" description="Disordered" evidence="8">
    <location>
        <begin position="1391"/>
        <end position="1429"/>
    </location>
</feature>
<feature type="compositionally biased region" description="Low complexity" evidence="8">
    <location>
        <begin position="1346"/>
        <end position="1362"/>
    </location>
</feature>
<dbReference type="SMART" id="SM00663">
    <property type="entry name" value="RPOLA_N"/>
    <property type="match status" value="1"/>
</dbReference>
<evidence type="ECO:0000256" key="6">
    <source>
        <dbReference type="ARBA" id="ARBA00048552"/>
    </source>
</evidence>
<dbReference type="Gene3D" id="3.30.1490.180">
    <property type="entry name" value="RNA polymerase ii"/>
    <property type="match status" value="1"/>
</dbReference>
<dbReference type="InterPro" id="IPR007080">
    <property type="entry name" value="RNA_pol_Rpb1_1"/>
</dbReference>
<evidence type="ECO:0000256" key="5">
    <source>
        <dbReference type="ARBA" id="ARBA00023163"/>
    </source>
</evidence>
<feature type="compositionally biased region" description="Polar residues" evidence="8">
    <location>
        <begin position="1753"/>
        <end position="1773"/>
    </location>
</feature>
<dbReference type="Gene3D" id="3.10.450.40">
    <property type="match status" value="1"/>
</dbReference>
<dbReference type="OrthoDB" id="1926397at2759"/>
<dbReference type="GO" id="GO:0003899">
    <property type="term" value="F:DNA-directed RNA polymerase activity"/>
    <property type="evidence" value="ECO:0007669"/>
    <property type="project" value="UniProtKB-EC"/>
</dbReference>
<dbReference type="Pfam" id="PF04997">
    <property type="entry name" value="RNA_pol_Rpb1_1"/>
    <property type="match status" value="1"/>
</dbReference>
<dbReference type="InterPro" id="IPR006592">
    <property type="entry name" value="RNA_pol_N"/>
</dbReference>
<dbReference type="EC" id="2.7.7.6" evidence="7"/>
<dbReference type="Gene3D" id="4.10.860.120">
    <property type="entry name" value="RNA polymerase II, clamp domain"/>
    <property type="match status" value="1"/>
</dbReference>
<dbReference type="GO" id="GO:0003677">
    <property type="term" value="F:DNA binding"/>
    <property type="evidence" value="ECO:0007669"/>
    <property type="project" value="InterPro"/>
</dbReference>
<keyword evidence="3 7" id="KW-0548">Nucleotidyltransferase</keyword>
<evidence type="ECO:0000313" key="10">
    <source>
        <dbReference type="EMBL" id="KMZ58649.1"/>
    </source>
</evidence>
<dbReference type="Pfam" id="PF00623">
    <property type="entry name" value="RNA_pol_Rpb1_2"/>
    <property type="match status" value="1"/>
</dbReference>
<dbReference type="PANTHER" id="PTHR19376:SF51">
    <property type="entry name" value="DNA-DIRECTED RNA POLYMERASE V SUBUNIT 1"/>
    <property type="match status" value="1"/>
</dbReference>
<feature type="region of interest" description="Disordered" evidence="8">
    <location>
        <begin position="291"/>
        <end position="311"/>
    </location>
</feature>
<feature type="compositionally biased region" description="Low complexity" evidence="8">
    <location>
        <begin position="1843"/>
        <end position="1855"/>
    </location>
</feature>
<dbReference type="Gene3D" id="6.10.250.2940">
    <property type="match status" value="1"/>
</dbReference>
<dbReference type="STRING" id="29655.A0A0K9NPG0"/>
<evidence type="ECO:0000259" key="9">
    <source>
        <dbReference type="SMART" id="SM00663"/>
    </source>
</evidence>
<dbReference type="InterPro" id="IPR007081">
    <property type="entry name" value="RNA_pol_Rpb1_5"/>
</dbReference>
<dbReference type="PANTHER" id="PTHR19376">
    <property type="entry name" value="DNA-DIRECTED RNA POLYMERASE"/>
    <property type="match status" value="1"/>
</dbReference>
<dbReference type="Proteomes" id="UP000036987">
    <property type="component" value="Unassembled WGS sequence"/>
</dbReference>
<feature type="region of interest" description="Disordered" evidence="8">
    <location>
        <begin position="1444"/>
        <end position="1829"/>
    </location>
</feature>